<dbReference type="EMBL" id="MCOK01000001">
    <property type="protein sequence ID" value="OOC52491.1"/>
    <property type="molecule type" value="Genomic_DNA"/>
</dbReference>
<gene>
    <name evidence="2" type="ORF">NOSIN_00450</name>
</gene>
<comment type="caution">
    <text evidence="2">The sequence shown here is derived from an EMBL/GenBank/DDBJ whole genome shotgun (WGS) entry which is preliminary data.</text>
</comment>
<dbReference type="InterPro" id="IPR041535">
    <property type="entry name" value="VbhA"/>
</dbReference>
<protein>
    <recommendedName>
        <fullName evidence="1">Antitoxin VbhA domain-containing protein</fullName>
    </recommendedName>
</protein>
<dbReference type="Proteomes" id="UP000189004">
    <property type="component" value="Unassembled WGS sequence"/>
</dbReference>
<evidence type="ECO:0000313" key="2">
    <source>
        <dbReference type="EMBL" id="OOC52491.1"/>
    </source>
</evidence>
<dbReference type="CDD" id="cd11586">
    <property type="entry name" value="VbhA_like"/>
    <property type="match status" value="1"/>
</dbReference>
<dbReference type="InterPro" id="IPR033788">
    <property type="entry name" value="VbhA-like"/>
</dbReference>
<dbReference type="RefSeq" id="WP_077688833.1">
    <property type="nucleotide sequence ID" value="NZ_MCOK01000001.1"/>
</dbReference>
<sequence>MALTTTAAIGLTGAQRRERVEETIHSGEMEGFTVTAAFRRDADAYVAGAIDVDDLVERTRRRYGLT</sequence>
<evidence type="ECO:0000313" key="3">
    <source>
        <dbReference type="Proteomes" id="UP000189004"/>
    </source>
</evidence>
<proteinExistence type="predicted"/>
<organism evidence="2 3">
    <name type="scientific">Nocardiopsis sinuspersici</name>
    <dbReference type="NCBI Taxonomy" id="501010"/>
    <lineage>
        <taxon>Bacteria</taxon>
        <taxon>Bacillati</taxon>
        <taxon>Actinomycetota</taxon>
        <taxon>Actinomycetes</taxon>
        <taxon>Streptosporangiales</taxon>
        <taxon>Nocardiopsidaceae</taxon>
        <taxon>Nocardiopsis</taxon>
    </lineage>
</organism>
<name>A0A1V3BVB1_9ACTN</name>
<dbReference type="Pfam" id="PF18495">
    <property type="entry name" value="VbhA"/>
    <property type="match status" value="1"/>
</dbReference>
<dbReference type="InterPro" id="IPR043038">
    <property type="entry name" value="VbhA_sf"/>
</dbReference>
<keyword evidence="3" id="KW-1185">Reference proteome</keyword>
<dbReference type="AlphaFoldDB" id="A0A1V3BVB1"/>
<reference evidence="3" key="1">
    <citation type="submission" date="2016-08" db="EMBL/GenBank/DDBJ databases">
        <authorList>
            <person name="Tokovenko B."/>
            <person name="Kalinowski J."/>
        </authorList>
    </citation>
    <scope>NUCLEOTIDE SEQUENCE [LARGE SCALE GENOMIC DNA]</scope>
    <source>
        <strain evidence="3">UTMC102</strain>
    </source>
</reference>
<evidence type="ECO:0000259" key="1">
    <source>
        <dbReference type="Pfam" id="PF18495"/>
    </source>
</evidence>
<feature type="domain" description="Antitoxin VbhA" evidence="1">
    <location>
        <begin position="16"/>
        <end position="62"/>
    </location>
</feature>
<accession>A0A1V3BVB1</accession>
<dbReference type="OrthoDB" id="3194847at2"/>
<dbReference type="Gene3D" id="1.10.8.1050">
    <property type="entry name" value="Antitoxin VbhA-like"/>
    <property type="match status" value="1"/>
</dbReference>